<name>A0ABY6U0D5_BIOOC</name>
<organism evidence="2 3">
    <name type="scientific">Bionectria ochroleuca</name>
    <name type="common">Gliocladium roseum</name>
    <dbReference type="NCBI Taxonomy" id="29856"/>
    <lineage>
        <taxon>Eukaryota</taxon>
        <taxon>Fungi</taxon>
        <taxon>Dikarya</taxon>
        <taxon>Ascomycota</taxon>
        <taxon>Pezizomycotina</taxon>
        <taxon>Sordariomycetes</taxon>
        <taxon>Hypocreomycetidae</taxon>
        <taxon>Hypocreales</taxon>
        <taxon>Bionectriaceae</taxon>
        <taxon>Clonostachys</taxon>
    </lineage>
</organism>
<dbReference type="EMBL" id="CABFNS010000712">
    <property type="protein sequence ID" value="VUC23866.1"/>
    <property type="molecule type" value="Genomic_DNA"/>
</dbReference>
<proteinExistence type="predicted"/>
<evidence type="ECO:0000313" key="2">
    <source>
        <dbReference type="EMBL" id="VUC23866.1"/>
    </source>
</evidence>
<evidence type="ECO:0008006" key="4">
    <source>
        <dbReference type="Google" id="ProtNLM"/>
    </source>
</evidence>
<comment type="caution">
    <text evidence="2">The sequence shown here is derived from an EMBL/GenBank/DDBJ whole genome shotgun (WGS) entry which is preliminary data.</text>
</comment>
<gene>
    <name evidence="2" type="ORF">CLO192961_LOCUS128064</name>
</gene>
<dbReference type="Proteomes" id="UP000766486">
    <property type="component" value="Unassembled WGS sequence"/>
</dbReference>
<sequence>MSTSSAFNKTAPTVAQARDTSSTKSCVESNNSCSNDRIACPFHKFNPQVYDECKRYHFKRLSDMKQHLSRRHLLGMHSCTVCWSQFNDEPSKIHHLQDGSCQPRPQPEKLSVQELNQVINLRREGGVTDQWLAIWRELFHGFPPPSSPYVQANQIEEVKEMLCGNAEAVFLARFPALLQQYNTEQELSLFFRSILDKGYEDFCRMLPKSRHLPLSHLQLNHESDGSQGTEFDPILWSGDISVDFDADFGQDATFFLADFRVITEVDHQEFESYCGTG</sequence>
<dbReference type="PANTHER" id="PTHR38166:SF1">
    <property type="entry name" value="C2H2-TYPE DOMAIN-CONTAINING PROTEIN"/>
    <property type="match status" value="1"/>
</dbReference>
<feature type="region of interest" description="Disordered" evidence="1">
    <location>
        <begin position="1"/>
        <end position="26"/>
    </location>
</feature>
<accession>A0ABY6U0D5</accession>
<keyword evidence="3" id="KW-1185">Reference proteome</keyword>
<dbReference type="PANTHER" id="PTHR38166">
    <property type="entry name" value="C2H2-TYPE DOMAIN-CONTAINING PROTEIN-RELATED"/>
    <property type="match status" value="1"/>
</dbReference>
<reference evidence="2 3" key="1">
    <citation type="submission" date="2019-06" db="EMBL/GenBank/DDBJ databases">
        <authorList>
            <person name="Broberg M."/>
        </authorList>
    </citation>
    <scope>NUCLEOTIDE SEQUENCE [LARGE SCALE GENOMIC DNA]</scope>
</reference>
<evidence type="ECO:0000256" key="1">
    <source>
        <dbReference type="SAM" id="MobiDB-lite"/>
    </source>
</evidence>
<protein>
    <recommendedName>
        <fullName evidence="4">C2H2-type domain-containing protein</fullName>
    </recommendedName>
</protein>
<evidence type="ECO:0000313" key="3">
    <source>
        <dbReference type="Proteomes" id="UP000766486"/>
    </source>
</evidence>